<name>A0A139AKF6_GONPJ</name>
<keyword evidence="2" id="KW-0472">Membrane</keyword>
<protein>
    <recommendedName>
        <fullName evidence="6">Zinc/iron permease</fullName>
    </recommendedName>
</protein>
<evidence type="ECO:0000313" key="4">
    <source>
        <dbReference type="EMBL" id="KXS17271.1"/>
    </source>
</evidence>
<dbReference type="PANTHER" id="PTHR16950">
    <property type="entry name" value="ZINC TRANSPORTER SLC39A7 HISTIDINE-RICH MEMBRANE PROTEIN KE4"/>
    <property type="match status" value="1"/>
</dbReference>
<gene>
    <name evidence="4" type="ORF">M427DRAFT_266205</name>
</gene>
<organism evidence="4 5">
    <name type="scientific">Gonapodya prolifera (strain JEL478)</name>
    <name type="common">Monoblepharis prolifera</name>
    <dbReference type="NCBI Taxonomy" id="1344416"/>
    <lineage>
        <taxon>Eukaryota</taxon>
        <taxon>Fungi</taxon>
        <taxon>Fungi incertae sedis</taxon>
        <taxon>Chytridiomycota</taxon>
        <taxon>Chytridiomycota incertae sedis</taxon>
        <taxon>Monoblepharidomycetes</taxon>
        <taxon>Monoblepharidales</taxon>
        <taxon>Gonapodyaceae</taxon>
        <taxon>Gonapodya</taxon>
    </lineage>
</organism>
<feature type="transmembrane region" description="Helical" evidence="2">
    <location>
        <begin position="156"/>
        <end position="178"/>
    </location>
</feature>
<feature type="transmembrane region" description="Helical" evidence="2">
    <location>
        <begin position="128"/>
        <end position="149"/>
    </location>
</feature>
<keyword evidence="2" id="KW-1133">Transmembrane helix</keyword>
<dbReference type="PANTHER" id="PTHR16950:SF16">
    <property type="entry name" value="ZINC TRANSPORTER ZIP13"/>
    <property type="match status" value="1"/>
</dbReference>
<accession>A0A139AKF6</accession>
<evidence type="ECO:0008006" key="6">
    <source>
        <dbReference type="Google" id="ProtNLM"/>
    </source>
</evidence>
<feature type="transmembrane region" description="Helical" evidence="2">
    <location>
        <begin position="246"/>
        <end position="266"/>
    </location>
</feature>
<evidence type="ECO:0000256" key="1">
    <source>
        <dbReference type="SAM" id="MobiDB-lite"/>
    </source>
</evidence>
<keyword evidence="2" id="KW-0812">Transmembrane</keyword>
<dbReference type="Proteomes" id="UP000070544">
    <property type="component" value="Unassembled WGS sequence"/>
</dbReference>
<reference evidence="4 5" key="1">
    <citation type="journal article" date="2015" name="Genome Biol. Evol.">
        <title>Phylogenomic analyses indicate that early fungi evolved digesting cell walls of algal ancestors of land plants.</title>
        <authorList>
            <person name="Chang Y."/>
            <person name="Wang S."/>
            <person name="Sekimoto S."/>
            <person name="Aerts A.L."/>
            <person name="Choi C."/>
            <person name="Clum A."/>
            <person name="LaButti K.M."/>
            <person name="Lindquist E.A."/>
            <person name="Yee Ngan C."/>
            <person name="Ohm R.A."/>
            <person name="Salamov A.A."/>
            <person name="Grigoriev I.V."/>
            <person name="Spatafora J.W."/>
            <person name="Berbee M.L."/>
        </authorList>
    </citation>
    <scope>NUCLEOTIDE SEQUENCE [LARGE SCALE GENOMIC DNA]</scope>
    <source>
        <strain evidence="4 5">JEL478</strain>
    </source>
</reference>
<dbReference type="STRING" id="1344416.A0A139AKF6"/>
<keyword evidence="3" id="KW-0732">Signal</keyword>
<keyword evidence="5" id="KW-1185">Reference proteome</keyword>
<proteinExistence type="predicted"/>
<sequence length="295" mass="31022">MLRRASRAVASVLLVLTALAISDVLVSPFVGGLSRNSPGFGLTLKNSPAWNRFGLVAGAAAETAAHDQKHSHGNPHSGHSHEESHDDHDHEHGKASSHESDETEATSEHPYYPIFRTLLPLLPTSSPLAASLAAAAVVSTAPLILVSFLPPNIPTTALNALVAFAGGTVLGDVFLHLLPHARVEFEAAAKLTSVSSLAEEAAHAHASAFGAGAANPHAHAHGHAHGTISHEHDHHPHSLASFKVEFATLAGILAFFLLERLLNVAVKARTDAVNRKDKSVPKKKSNGEKSDYGEC</sequence>
<dbReference type="AlphaFoldDB" id="A0A139AKF6"/>
<evidence type="ECO:0000313" key="5">
    <source>
        <dbReference type="Proteomes" id="UP000070544"/>
    </source>
</evidence>
<feature type="compositionally biased region" description="Basic and acidic residues" evidence="1">
    <location>
        <begin position="79"/>
        <end position="100"/>
    </location>
</feature>
<feature type="region of interest" description="Disordered" evidence="1">
    <location>
        <begin position="61"/>
        <end position="107"/>
    </location>
</feature>
<evidence type="ECO:0000256" key="3">
    <source>
        <dbReference type="SAM" id="SignalP"/>
    </source>
</evidence>
<feature type="region of interest" description="Disordered" evidence="1">
    <location>
        <begin position="272"/>
        <end position="295"/>
    </location>
</feature>
<evidence type="ECO:0000256" key="2">
    <source>
        <dbReference type="SAM" id="Phobius"/>
    </source>
</evidence>
<dbReference type="EMBL" id="KQ965748">
    <property type="protein sequence ID" value="KXS17271.1"/>
    <property type="molecule type" value="Genomic_DNA"/>
</dbReference>
<dbReference type="OrthoDB" id="200954at2759"/>
<feature type="chain" id="PRO_5007296276" description="Zinc/iron permease" evidence="3">
    <location>
        <begin position="21"/>
        <end position="295"/>
    </location>
</feature>
<feature type="signal peptide" evidence="3">
    <location>
        <begin position="1"/>
        <end position="20"/>
    </location>
</feature>
<feature type="region of interest" description="Disordered" evidence="1">
    <location>
        <begin position="215"/>
        <end position="234"/>
    </location>
</feature>